<dbReference type="SUPFAM" id="SSF50952">
    <property type="entry name" value="Soluble quinoprotein glucose dehydrogenase"/>
    <property type="match status" value="1"/>
</dbReference>
<accession>A0A068NYX4</accession>
<dbReference type="InterPro" id="IPR011041">
    <property type="entry name" value="Quinoprot_gluc/sorb_DH_b-prop"/>
</dbReference>
<proteinExistence type="predicted"/>
<evidence type="ECO:0000259" key="1">
    <source>
        <dbReference type="Pfam" id="PF07995"/>
    </source>
</evidence>
<keyword evidence="3" id="KW-1185">Reference proteome</keyword>
<reference evidence="2 3" key="1">
    <citation type="journal article" date="2014" name="PLoS ONE">
        <title>The first complete genome sequence of the class fimbriimonadia in the phylum armatimonadetes.</title>
        <authorList>
            <person name="Hu Z.Y."/>
            <person name="Wang Y.Z."/>
            <person name="Im W.T."/>
            <person name="Wang S.Y."/>
            <person name="Zhao G.P."/>
            <person name="Zheng H.J."/>
            <person name="Quan Z.X."/>
        </authorList>
    </citation>
    <scope>NUCLEOTIDE SEQUENCE [LARGE SCALE GENOMIC DNA]</scope>
    <source>
        <strain evidence="2">Gsoil 348</strain>
    </source>
</reference>
<dbReference type="Proteomes" id="UP000027982">
    <property type="component" value="Chromosome"/>
</dbReference>
<dbReference type="PANTHER" id="PTHR19328">
    <property type="entry name" value="HEDGEHOG-INTERACTING PROTEIN"/>
    <property type="match status" value="1"/>
</dbReference>
<protein>
    <submittedName>
        <fullName evidence="2">Quinoprotein glucose dehydrogenase</fullName>
    </submittedName>
</protein>
<gene>
    <name evidence="2" type="ORF">OP10G_4211</name>
</gene>
<dbReference type="Pfam" id="PF07995">
    <property type="entry name" value="GSDH"/>
    <property type="match status" value="1"/>
</dbReference>
<feature type="domain" description="Glucose/Sorbosone dehydrogenase" evidence="1">
    <location>
        <begin position="38"/>
        <end position="336"/>
    </location>
</feature>
<dbReference type="AlphaFoldDB" id="A0A068NYX4"/>
<sequence length="346" mass="36110">MAAGILLLLGIGCGGSGGGSQTPTGRTFAAVPVIESVDTPSCLRFAPDGRLFFTELTTGRVRVASGFSLSATPFTTLPVATAGEQGALSMAFDPQYNTNHFVYFCYTDAGAGCDRVVRFTDSANVGTAETVIVDRLPIAGNHNGGRIGFGADGKLYVTIGENGNPANSQNPNVLPGKILRYNPDGTVPGDNPVAGNPMWALGLRNSFGLAFQPGTGTPFVSENGPGCDDEINRIVKGANYGWRPDQPCNDHDSAFVMPLARFNPTIAPTGIAFSTSDAYGFAGGLVMGSYNDGTLREFSISGSAITSQQVLVTGLGHLFDVTEGPDGFLYLASSDKIYRLTILPSL</sequence>
<dbReference type="PANTHER" id="PTHR19328:SF75">
    <property type="entry name" value="ALDOSE SUGAR DEHYDROGENASE YLII"/>
    <property type="match status" value="1"/>
</dbReference>
<dbReference type="EMBL" id="CP007139">
    <property type="protein sequence ID" value="AIE87579.1"/>
    <property type="molecule type" value="Genomic_DNA"/>
</dbReference>
<dbReference type="KEGG" id="fgi:OP10G_4211"/>
<evidence type="ECO:0000313" key="2">
    <source>
        <dbReference type="EMBL" id="AIE87579.1"/>
    </source>
</evidence>
<name>A0A068NYX4_FIMGI</name>
<organism evidence="2 3">
    <name type="scientific">Fimbriimonas ginsengisoli Gsoil 348</name>
    <dbReference type="NCBI Taxonomy" id="661478"/>
    <lineage>
        <taxon>Bacteria</taxon>
        <taxon>Bacillati</taxon>
        <taxon>Armatimonadota</taxon>
        <taxon>Fimbriimonadia</taxon>
        <taxon>Fimbriimonadales</taxon>
        <taxon>Fimbriimonadaceae</taxon>
        <taxon>Fimbriimonas</taxon>
    </lineage>
</organism>
<dbReference type="InterPro" id="IPR011042">
    <property type="entry name" value="6-blade_b-propeller_TolB-like"/>
</dbReference>
<dbReference type="InterPro" id="IPR012938">
    <property type="entry name" value="Glc/Sorbosone_DH"/>
</dbReference>
<dbReference type="Gene3D" id="2.120.10.30">
    <property type="entry name" value="TolB, C-terminal domain"/>
    <property type="match status" value="1"/>
</dbReference>
<dbReference type="eggNOG" id="COG2133">
    <property type="taxonomic scope" value="Bacteria"/>
</dbReference>
<dbReference type="HOGENOM" id="CLU_012253_0_0_0"/>
<evidence type="ECO:0000313" key="3">
    <source>
        <dbReference type="Proteomes" id="UP000027982"/>
    </source>
</evidence>